<evidence type="ECO:0000256" key="1">
    <source>
        <dbReference type="SAM" id="SignalP"/>
    </source>
</evidence>
<feature type="domain" description="BIG2" evidence="2">
    <location>
        <begin position="32"/>
        <end position="113"/>
    </location>
</feature>
<proteinExistence type="predicted"/>
<keyword evidence="4" id="KW-1185">Reference proteome</keyword>
<feature type="chain" id="PRO_5045594911" description="BIG2 domain-containing protein" evidence="1">
    <location>
        <begin position="20"/>
        <end position="442"/>
    </location>
</feature>
<name>A0ABP9UHI7_9DEIO</name>
<accession>A0ABP9UHI7</accession>
<reference evidence="3 4" key="1">
    <citation type="submission" date="2024-02" db="EMBL/GenBank/DDBJ databases">
        <title>Deinococcus caeni NBRC 101312.</title>
        <authorList>
            <person name="Ichikawa N."/>
            <person name="Katano-Makiyama Y."/>
            <person name="Hidaka K."/>
        </authorList>
    </citation>
    <scope>NUCLEOTIDE SEQUENCE [LARGE SCALE GENOMIC DNA]</scope>
    <source>
        <strain evidence="3 4">NBRC 101312</strain>
    </source>
</reference>
<comment type="caution">
    <text evidence="3">The sequence shown here is derived from an EMBL/GenBank/DDBJ whole genome shotgun (WGS) entry which is preliminary data.</text>
</comment>
<keyword evidence="1" id="KW-0732">Signal</keyword>
<dbReference type="RefSeq" id="WP_345447425.1">
    <property type="nucleotide sequence ID" value="NZ_BAABQU010000068.1"/>
</dbReference>
<evidence type="ECO:0000259" key="2">
    <source>
        <dbReference type="SMART" id="SM00635"/>
    </source>
</evidence>
<sequence length="442" mass="45995">MKFTVPLVLTASLVLGLSACTPPTPPTSPTPGPAGITLTCAAREIKVGQTTACTAKAAESTMAALDAAATFTFTSSAPDRASVSAAGVVTGVSEGTATVTASLGGVTSNAVTMTVTPADPVSEPGRTVFIAQGSNTLYTIPMAAGPLREDGTVAYTVVGGGTTVFYVYQDGRSEKVYTVPQSNPQKIAAPGCVDPAGNFVMVGQEKLYYFDRKASSVSPIPFPLVDDDPVLAAVCASDGRIIGSQKDYGSTKDVEVSFEWKPGQPAVTALPPVDSGCIGCSVRAANPAGDVLFYNGLIRGGKVTYFGEGFRAGGLSDTGTVWGVASTTTTDPMFLAAWVNGTVTRHLELPAPEPARRGTQWWVLEANNTGQVLLGRQYEHNGEDGLQRDYFVYRGGALVPVTPPAGYDDDLRAISLDDKGRVLAMTQKEDDLFSTALILTTP</sequence>
<dbReference type="Pfam" id="PF22359">
    <property type="entry name" value="Big-like"/>
    <property type="match status" value="1"/>
</dbReference>
<dbReference type="EMBL" id="BAABQU010000068">
    <property type="protein sequence ID" value="GAA5441698.1"/>
    <property type="molecule type" value="Genomic_DNA"/>
</dbReference>
<gene>
    <name evidence="3" type="ORF">Dcae01_03238</name>
</gene>
<dbReference type="SUPFAM" id="SSF49373">
    <property type="entry name" value="Invasin/intimin cell-adhesion fragments"/>
    <property type="match status" value="1"/>
</dbReference>
<evidence type="ECO:0000313" key="4">
    <source>
        <dbReference type="Proteomes" id="UP001423409"/>
    </source>
</evidence>
<dbReference type="InterPro" id="IPR008964">
    <property type="entry name" value="Invasin/intimin_cell_adhesion"/>
</dbReference>
<feature type="signal peptide" evidence="1">
    <location>
        <begin position="1"/>
        <end position="19"/>
    </location>
</feature>
<protein>
    <recommendedName>
        <fullName evidence="2">BIG2 domain-containing protein</fullName>
    </recommendedName>
</protein>
<dbReference type="SMART" id="SM00635">
    <property type="entry name" value="BID_2"/>
    <property type="match status" value="1"/>
</dbReference>
<dbReference type="Gene3D" id="2.60.40.1080">
    <property type="match status" value="1"/>
</dbReference>
<evidence type="ECO:0000313" key="3">
    <source>
        <dbReference type="EMBL" id="GAA5441698.1"/>
    </source>
</evidence>
<dbReference type="Proteomes" id="UP001423409">
    <property type="component" value="Unassembled WGS sequence"/>
</dbReference>
<dbReference type="InterPro" id="IPR003343">
    <property type="entry name" value="Big_2"/>
</dbReference>
<dbReference type="InterPro" id="IPR054604">
    <property type="entry name" value="SbsC_Big-like"/>
</dbReference>
<dbReference type="PROSITE" id="PS51257">
    <property type="entry name" value="PROKAR_LIPOPROTEIN"/>
    <property type="match status" value="1"/>
</dbReference>
<organism evidence="3 4">
    <name type="scientific">Deinococcus caeni</name>
    <dbReference type="NCBI Taxonomy" id="569127"/>
    <lineage>
        <taxon>Bacteria</taxon>
        <taxon>Thermotogati</taxon>
        <taxon>Deinococcota</taxon>
        <taxon>Deinococci</taxon>
        <taxon>Deinococcales</taxon>
        <taxon>Deinococcaceae</taxon>
        <taxon>Deinococcus</taxon>
    </lineage>
</organism>